<dbReference type="AlphaFoldDB" id="A0AAD9A9G4"/>
<proteinExistence type="predicted"/>
<evidence type="ECO:0000313" key="3">
    <source>
        <dbReference type="Proteomes" id="UP001243330"/>
    </source>
</evidence>
<protein>
    <submittedName>
        <fullName evidence="2">Uncharacterized protein</fullName>
    </submittedName>
</protein>
<name>A0AAD9A9G4_9PEZI</name>
<organism evidence="2 3">
    <name type="scientific">Colletotrichum chrysophilum</name>
    <dbReference type="NCBI Taxonomy" id="1836956"/>
    <lineage>
        <taxon>Eukaryota</taxon>
        <taxon>Fungi</taxon>
        <taxon>Dikarya</taxon>
        <taxon>Ascomycota</taxon>
        <taxon>Pezizomycotina</taxon>
        <taxon>Sordariomycetes</taxon>
        <taxon>Hypocreomycetidae</taxon>
        <taxon>Glomerellales</taxon>
        <taxon>Glomerellaceae</taxon>
        <taxon>Colletotrichum</taxon>
        <taxon>Colletotrichum gloeosporioides species complex</taxon>
    </lineage>
</organism>
<sequence length="92" mass="9736">MLHTPSPRRRAADTAPCSGGAAEQKQASSAKRRPSAGAVDMGWRSKPWPPPLYTTLSLRGVKAFFPIGLPNSVFWVLAGGSCTRDGAMLPGQ</sequence>
<comment type="caution">
    <text evidence="2">The sequence shown here is derived from an EMBL/GenBank/DDBJ whole genome shotgun (WGS) entry which is preliminary data.</text>
</comment>
<keyword evidence="3" id="KW-1185">Reference proteome</keyword>
<accession>A0AAD9A9G4</accession>
<dbReference type="EMBL" id="JAQOWY010000333">
    <property type="protein sequence ID" value="KAK1843936.1"/>
    <property type="molecule type" value="Genomic_DNA"/>
</dbReference>
<evidence type="ECO:0000256" key="1">
    <source>
        <dbReference type="SAM" id="MobiDB-lite"/>
    </source>
</evidence>
<reference evidence="2" key="1">
    <citation type="submission" date="2023-01" db="EMBL/GenBank/DDBJ databases">
        <title>Colletotrichum chrysophilum M932 genome sequence.</title>
        <authorList>
            <person name="Baroncelli R."/>
        </authorList>
    </citation>
    <scope>NUCLEOTIDE SEQUENCE</scope>
    <source>
        <strain evidence="2">M932</strain>
    </source>
</reference>
<evidence type="ECO:0000313" key="2">
    <source>
        <dbReference type="EMBL" id="KAK1843936.1"/>
    </source>
</evidence>
<feature type="region of interest" description="Disordered" evidence="1">
    <location>
        <begin position="1"/>
        <end position="44"/>
    </location>
</feature>
<dbReference type="Proteomes" id="UP001243330">
    <property type="component" value="Unassembled WGS sequence"/>
</dbReference>
<gene>
    <name evidence="2" type="ORF">CCHR01_13427</name>
</gene>